<reference evidence="3 4" key="1">
    <citation type="submission" date="2020-07" db="EMBL/GenBank/DDBJ databases">
        <title>Halieaceae bacterium, F7430, whole genome shotgun sequencing project.</title>
        <authorList>
            <person name="Jiang S."/>
            <person name="Liu Z.W."/>
            <person name="Du Z.J."/>
        </authorList>
    </citation>
    <scope>NUCLEOTIDE SEQUENCE [LARGE SCALE GENOMIC DNA]</scope>
    <source>
        <strain evidence="3 4">F7430</strain>
    </source>
</reference>
<sequence>MQKTILFTRDGDIARLVLNKPERHNSLGKQELLAIQGFLKRMSGADTPRVLVISAAAGKTFCAGAALDELNSGEISADLFQQTTDQIAELQIPTIAVINGNAFGGGVELALSCDYRIGVRGAYIKVPAAEIGLCYPVSGIQRFVQRLGVSAAKRLLMAAEKLHSDEMLSLGFLDYLVEPDQIDQQAERLAQKLASLAPLSVQGMKSIIQAEAAAKLDVDSARQLYQSCLDSADLQEGFAAQREKRRANFCGA</sequence>
<comment type="caution">
    <text evidence="3">The sequence shown here is derived from an EMBL/GenBank/DDBJ whole genome shotgun (WGS) entry which is preliminary data.</text>
</comment>
<evidence type="ECO:0000313" key="4">
    <source>
        <dbReference type="Proteomes" id="UP000539350"/>
    </source>
</evidence>
<dbReference type="Gene3D" id="3.90.226.10">
    <property type="entry name" value="2-enoyl-CoA Hydratase, Chain A, domain 1"/>
    <property type="match status" value="1"/>
</dbReference>
<evidence type="ECO:0000256" key="2">
    <source>
        <dbReference type="RuleBase" id="RU003707"/>
    </source>
</evidence>
<accession>A0A7W2YKY9</accession>
<dbReference type="InterPro" id="IPR001753">
    <property type="entry name" value="Enoyl-CoA_hydra/iso"/>
</dbReference>
<dbReference type="PANTHER" id="PTHR11941:SF54">
    <property type="entry name" value="ENOYL-COA HYDRATASE, MITOCHONDRIAL"/>
    <property type="match status" value="1"/>
</dbReference>
<name>A0A7W2YKY9_9GAMM</name>
<evidence type="ECO:0000256" key="1">
    <source>
        <dbReference type="ARBA" id="ARBA00005254"/>
    </source>
</evidence>
<protein>
    <submittedName>
        <fullName evidence="3">Enoyl-CoA hydratase/isomerase family protein</fullName>
    </submittedName>
</protein>
<dbReference type="GO" id="GO:0016853">
    <property type="term" value="F:isomerase activity"/>
    <property type="evidence" value="ECO:0007669"/>
    <property type="project" value="UniProtKB-KW"/>
</dbReference>
<dbReference type="SUPFAM" id="SSF52096">
    <property type="entry name" value="ClpP/crotonase"/>
    <property type="match status" value="1"/>
</dbReference>
<dbReference type="GO" id="GO:0006635">
    <property type="term" value="P:fatty acid beta-oxidation"/>
    <property type="evidence" value="ECO:0007669"/>
    <property type="project" value="TreeGrafter"/>
</dbReference>
<dbReference type="RefSeq" id="WP_182175108.1">
    <property type="nucleotide sequence ID" value="NZ_JACFXU010000018.1"/>
</dbReference>
<dbReference type="PANTHER" id="PTHR11941">
    <property type="entry name" value="ENOYL-COA HYDRATASE-RELATED"/>
    <property type="match status" value="1"/>
</dbReference>
<dbReference type="EMBL" id="JACFXU010000018">
    <property type="protein sequence ID" value="MBA6414229.1"/>
    <property type="molecule type" value="Genomic_DNA"/>
</dbReference>
<dbReference type="AlphaFoldDB" id="A0A7W2YKY9"/>
<comment type="similarity">
    <text evidence="1 2">Belongs to the enoyl-CoA hydratase/isomerase family.</text>
</comment>
<gene>
    <name evidence="3" type="ORF">H2508_14030</name>
</gene>
<keyword evidence="3" id="KW-0413">Isomerase</keyword>
<proteinExistence type="inferred from homology"/>
<dbReference type="InterPro" id="IPR029045">
    <property type="entry name" value="ClpP/crotonase-like_dom_sf"/>
</dbReference>
<dbReference type="Pfam" id="PF00378">
    <property type="entry name" value="ECH_1"/>
    <property type="match status" value="1"/>
</dbReference>
<keyword evidence="4" id="KW-1185">Reference proteome</keyword>
<organism evidence="3 4">
    <name type="scientific">Sediminihaliea albiluteola</name>
    <dbReference type="NCBI Taxonomy" id="2758564"/>
    <lineage>
        <taxon>Bacteria</taxon>
        <taxon>Pseudomonadati</taxon>
        <taxon>Pseudomonadota</taxon>
        <taxon>Gammaproteobacteria</taxon>
        <taxon>Cellvibrionales</taxon>
        <taxon>Halieaceae</taxon>
        <taxon>Sediminihaliea</taxon>
    </lineage>
</organism>
<evidence type="ECO:0000313" key="3">
    <source>
        <dbReference type="EMBL" id="MBA6414229.1"/>
    </source>
</evidence>
<dbReference type="PROSITE" id="PS00166">
    <property type="entry name" value="ENOYL_COA_HYDRATASE"/>
    <property type="match status" value="1"/>
</dbReference>
<dbReference type="InterPro" id="IPR018376">
    <property type="entry name" value="Enoyl-CoA_hyd/isom_CS"/>
</dbReference>
<dbReference type="Proteomes" id="UP000539350">
    <property type="component" value="Unassembled WGS sequence"/>
</dbReference>
<dbReference type="CDD" id="cd06558">
    <property type="entry name" value="crotonase-like"/>
    <property type="match status" value="1"/>
</dbReference>